<dbReference type="InterPro" id="IPR042099">
    <property type="entry name" value="ANL_N_sf"/>
</dbReference>
<sequence>MTITRPGDVTAAEMASLHERVLAVAASVPGAAAVTGPTGRSTYGQLSEEIRAIAAALSVAGVAPGDVVAVVGTACAEQIPAVLGTLAAGAIYLPVPAGLPADAALSAMRRGVARMALVCGDLSPAFMPALTVREALRIGAAESRFAVVSPRPAEPAAILPNATFSHAALLRSIGGTPAEPRGRRAVSPGLDCEESVREVFAALLAGAGVVVADPADSRAAVEYPLTFLPPIDAAAP</sequence>
<dbReference type="GO" id="GO:0000036">
    <property type="term" value="F:acyl carrier activity"/>
    <property type="evidence" value="ECO:0007669"/>
    <property type="project" value="TreeGrafter"/>
</dbReference>
<dbReference type="PANTHER" id="PTHR45527">
    <property type="entry name" value="NONRIBOSOMAL PEPTIDE SYNTHETASE"/>
    <property type="match status" value="1"/>
</dbReference>
<dbReference type="SUPFAM" id="SSF56801">
    <property type="entry name" value="Acetyl-CoA synthetase-like"/>
    <property type="match status" value="1"/>
</dbReference>
<dbReference type="GO" id="GO:0044550">
    <property type="term" value="P:secondary metabolite biosynthetic process"/>
    <property type="evidence" value="ECO:0007669"/>
    <property type="project" value="TreeGrafter"/>
</dbReference>
<dbReference type="Proteomes" id="UP001140293">
    <property type="component" value="Unassembled WGS sequence"/>
</dbReference>
<gene>
    <name evidence="3" type="ORF">H7I41_20180</name>
</gene>
<organism evidence="3 4">
    <name type="scientific">[Mycobacterium] manitobense</name>
    <dbReference type="NCBI Taxonomy" id="190147"/>
    <lineage>
        <taxon>Bacteria</taxon>
        <taxon>Bacillati</taxon>
        <taxon>Actinomycetota</taxon>
        <taxon>Actinomycetes</taxon>
        <taxon>Mycobacteriales</taxon>
        <taxon>Mycobacteriaceae</taxon>
        <taxon>Mycolicibacterium</taxon>
    </lineage>
</organism>
<dbReference type="PANTHER" id="PTHR45527:SF10">
    <property type="entry name" value="PYOCHELIN SYNTHASE PCHF"/>
    <property type="match status" value="1"/>
</dbReference>
<evidence type="ECO:0000313" key="4">
    <source>
        <dbReference type="Proteomes" id="UP001140293"/>
    </source>
</evidence>
<dbReference type="GO" id="GO:0016874">
    <property type="term" value="F:ligase activity"/>
    <property type="evidence" value="ECO:0007669"/>
    <property type="project" value="UniProtKB-KW"/>
</dbReference>
<dbReference type="GO" id="GO:0005737">
    <property type="term" value="C:cytoplasm"/>
    <property type="evidence" value="ECO:0007669"/>
    <property type="project" value="TreeGrafter"/>
</dbReference>
<comment type="caution">
    <text evidence="3">The sequence shown here is derived from an EMBL/GenBank/DDBJ whole genome shotgun (WGS) entry which is preliminary data.</text>
</comment>
<evidence type="ECO:0000256" key="1">
    <source>
        <dbReference type="ARBA" id="ARBA00022598"/>
    </source>
</evidence>
<protein>
    <submittedName>
        <fullName evidence="3">AMP-binding protein</fullName>
    </submittedName>
</protein>
<reference evidence="3" key="1">
    <citation type="submission" date="2020-07" db="EMBL/GenBank/DDBJ databases">
        <authorList>
            <person name="Pettersson B.M.F."/>
            <person name="Behra P.R.K."/>
            <person name="Ramesh M."/>
            <person name="Das S."/>
            <person name="Dasgupta S."/>
            <person name="Kirsebom L.A."/>
        </authorList>
    </citation>
    <scope>NUCLEOTIDE SEQUENCE</scope>
    <source>
        <strain evidence="3">DSM 44615</strain>
    </source>
</reference>
<evidence type="ECO:0000259" key="2">
    <source>
        <dbReference type="Pfam" id="PF00501"/>
    </source>
</evidence>
<dbReference type="Pfam" id="PF00501">
    <property type="entry name" value="AMP-binding"/>
    <property type="match status" value="1"/>
</dbReference>
<dbReference type="InterPro" id="IPR000873">
    <property type="entry name" value="AMP-dep_synth/lig_dom"/>
</dbReference>
<keyword evidence="4" id="KW-1185">Reference proteome</keyword>
<feature type="domain" description="AMP-dependent synthetase/ligase" evidence="2">
    <location>
        <begin position="25"/>
        <end position="124"/>
    </location>
</feature>
<keyword evidence="1" id="KW-0436">Ligase</keyword>
<evidence type="ECO:0000313" key="3">
    <source>
        <dbReference type="EMBL" id="MCV7172239.1"/>
    </source>
</evidence>
<name>A0A9X2YQX3_9MYCO</name>
<dbReference type="GO" id="GO:0043041">
    <property type="term" value="P:amino acid activation for nonribosomal peptide biosynthetic process"/>
    <property type="evidence" value="ECO:0007669"/>
    <property type="project" value="TreeGrafter"/>
</dbReference>
<reference evidence="3" key="2">
    <citation type="journal article" date="2022" name="BMC Genomics">
        <title>Comparative genome analysis of mycobacteria focusing on tRNA and non-coding RNA.</title>
        <authorList>
            <person name="Behra P.R.K."/>
            <person name="Pettersson B.M.F."/>
            <person name="Ramesh M."/>
            <person name="Das S."/>
            <person name="Dasgupta S."/>
            <person name="Kirsebom L.A."/>
        </authorList>
    </citation>
    <scope>NUCLEOTIDE SEQUENCE</scope>
    <source>
        <strain evidence="3">DSM 44615</strain>
    </source>
</reference>
<dbReference type="EMBL" id="JACKSJ010000171">
    <property type="protein sequence ID" value="MCV7172239.1"/>
    <property type="molecule type" value="Genomic_DNA"/>
</dbReference>
<dbReference type="GO" id="GO:0031177">
    <property type="term" value="F:phosphopantetheine binding"/>
    <property type="evidence" value="ECO:0007669"/>
    <property type="project" value="TreeGrafter"/>
</dbReference>
<accession>A0A9X2YQX3</accession>
<dbReference type="AlphaFoldDB" id="A0A9X2YQX3"/>
<dbReference type="Gene3D" id="3.40.50.12780">
    <property type="entry name" value="N-terminal domain of ligase-like"/>
    <property type="match status" value="1"/>
</dbReference>
<dbReference type="RefSeq" id="WP_264014418.1">
    <property type="nucleotide sequence ID" value="NZ_JACKSJ010000171.1"/>
</dbReference>
<proteinExistence type="predicted"/>